<organism evidence="2 3">
    <name type="scientific">Noviherbaspirillum saxi</name>
    <dbReference type="NCBI Taxonomy" id="2320863"/>
    <lineage>
        <taxon>Bacteria</taxon>
        <taxon>Pseudomonadati</taxon>
        <taxon>Pseudomonadota</taxon>
        <taxon>Betaproteobacteria</taxon>
        <taxon>Burkholderiales</taxon>
        <taxon>Oxalobacteraceae</taxon>
        <taxon>Noviherbaspirillum</taxon>
    </lineage>
</organism>
<dbReference type="Pfam" id="PF01739">
    <property type="entry name" value="CheR"/>
    <property type="match status" value="1"/>
</dbReference>
<keyword evidence="3" id="KW-1185">Reference proteome</keyword>
<dbReference type="EMBL" id="QYUO01000002">
    <property type="protein sequence ID" value="RJF94990.1"/>
    <property type="molecule type" value="Genomic_DNA"/>
</dbReference>
<dbReference type="InterPro" id="IPR050903">
    <property type="entry name" value="Bact_Chemotaxis_MeTrfase"/>
</dbReference>
<dbReference type="InterPro" id="IPR000780">
    <property type="entry name" value="CheR_MeTrfase"/>
</dbReference>
<dbReference type="PANTHER" id="PTHR24422">
    <property type="entry name" value="CHEMOTAXIS PROTEIN METHYLTRANSFERASE"/>
    <property type="match status" value="1"/>
</dbReference>
<evidence type="ECO:0000313" key="2">
    <source>
        <dbReference type="EMBL" id="RJF94990.1"/>
    </source>
</evidence>
<dbReference type="InterPro" id="IPR022642">
    <property type="entry name" value="CheR_C"/>
</dbReference>
<accession>A0A3A3G482</accession>
<dbReference type="SMART" id="SM00138">
    <property type="entry name" value="MeTrc"/>
    <property type="match status" value="1"/>
</dbReference>
<evidence type="ECO:0000259" key="1">
    <source>
        <dbReference type="PROSITE" id="PS50123"/>
    </source>
</evidence>
<dbReference type="PRINTS" id="PR00996">
    <property type="entry name" value="CHERMTFRASE"/>
</dbReference>
<dbReference type="PANTHER" id="PTHR24422:SF8">
    <property type="entry name" value="CHEMOTAXIS PROTEIN"/>
    <property type="match status" value="1"/>
</dbReference>
<dbReference type="SUPFAM" id="SSF47757">
    <property type="entry name" value="Chemotaxis receptor methyltransferase CheR, N-terminal domain"/>
    <property type="match status" value="1"/>
</dbReference>
<protein>
    <submittedName>
        <fullName evidence="2">Chemotaxis protein</fullName>
    </submittedName>
</protein>
<dbReference type="PROSITE" id="PS50123">
    <property type="entry name" value="CHER"/>
    <property type="match status" value="1"/>
</dbReference>
<proteinExistence type="predicted"/>
<dbReference type="RefSeq" id="WP_119770140.1">
    <property type="nucleotide sequence ID" value="NZ_QYUO01000002.1"/>
</dbReference>
<dbReference type="AlphaFoldDB" id="A0A3A3G482"/>
<reference evidence="3" key="1">
    <citation type="submission" date="2018-09" db="EMBL/GenBank/DDBJ databases">
        <authorList>
            <person name="Zhu H."/>
        </authorList>
    </citation>
    <scope>NUCLEOTIDE SEQUENCE [LARGE SCALE GENOMIC DNA]</scope>
    <source>
        <strain evidence="3">K1R23-30</strain>
    </source>
</reference>
<dbReference type="Gene3D" id="3.40.50.150">
    <property type="entry name" value="Vaccinia Virus protein VP39"/>
    <property type="match status" value="1"/>
</dbReference>
<gene>
    <name evidence="2" type="ORF">D3871_16080</name>
</gene>
<dbReference type="InterPro" id="IPR022641">
    <property type="entry name" value="CheR_N"/>
</dbReference>
<dbReference type="SUPFAM" id="SSF53335">
    <property type="entry name" value="S-adenosyl-L-methionine-dependent methyltransferases"/>
    <property type="match status" value="1"/>
</dbReference>
<name>A0A3A3G482_9BURK</name>
<dbReference type="Proteomes" id="UP000265955">
    <property type="component" value="Unassembled WGS sequence"/>
</dbReference>
<dbReference type="Pfam" id="PF03705">
    <property type="entry name" value="CheR_N"/>
    <property type="match status" value="1"/>
</dbReference>
<dbReference type="OrthoDB" id="9816309at2"/>
<dbReference type="GO" id="GO:0008757">
    <property type="term" value="F:S-adenosylmethionine-dependent methyltransferase activity"/>
    <property type="evidence" value="ECO:0007669"/>
    <property type="project" value="InterPro"/>
</dbReference>
<feature type="domain" description="CheR-type methyltransferase" evidence="1">
    <location>
        <begin position="3"/>
        <end position="255"/>
    </location>
</feature>
<sequence>MTADHSEQLVEDLEIDLLLEGVYRYFGHDFRGYQRESVKRRLHGLMQETGAATVSALQERVLHDPDAGAGLLRALSPRPTALFDDPAYYRSLRDVMVPWLRSCPSPKIWVAECVSAEEVCALDILLVEEGLHGRTQIFATAENPALLDEASSGRFAVERLPEYAENYRESGGRASLSDYCGRQQGRSIFSEELRSNITWAQYSLATDASFNEFQLIVCRHALPDFGAYLQRRTLQLFYESMPVFGILSVDRSDGLMAAPFVSRYKPLSMESGLYRRVG</sequence>
<dbReference type="InterPro" id="IPR029063">
    <property type="entry name" value="SAM-dependent_MTases_sf"/>
</dbReference>
<comment type="caution">
    <text evidence="2">The sequence shown here is derived from an EMBL/GenBank/DDBJ whole genome shotgun (WGS) entry which is preliminary data.</text>
</comment>
<evidence type="ECO:0000313" key="3">
    <source>
        <dbReference type="Proteomes" id="UP000265955"/>
    </source>
</evidence>